<keyword evidence="16" id="KW-1185">Reference proteome</keyword>
<keyword evidence="7" id="KW-1015">Disulfide bond</keyword>
<dbReference type="GO" id="GO:0098552">
    <property type="term" value="C:side of membrane"/>
    <property type="evidence" value="ECO:0007669"/>
    <property type="project" value="UniProtKB-KW"/>
</dbReference>
<feature type="chain" id="PRO_5034305678" description="CD59 glycoprotein" evidence="13">
    <location>
        <begin position="22"/>
        <end position="105"/>
    </location>
</feature>
<reference evidence="15" key="2">
    <citation type="submission" date="2025-09" db="UniProtKB">
        <authorList>
            <consortium name="Ensembl"/>
        </authorList>
    </citation>
    <scope>IDENTIFICATION</scope>
</reference>
<evidence type="ECO:0000256" key="13">
    <source>
        <dbReference type="SAM" id="SignalP"/>
    </source>
</evidence>
<evidence type="ECO:0000256" key="4">
    <source>
        <dbReference type="ARBA" id="ARBA00022622"/>
    </source>
</evidence>
<dbReference type="Pfam" id="PF25152">
    <property type="entry name" value="CD59"/>
    <property type="match status" value="1"/>
</dbReference>
<dbReference type="InterPro" id="IPR045860">
    <property type="entry name" value="Snake_toxin-like_sf"/>
</dbReference>
<evidence type="ECO:0000259" key="14">
    <source>
        <dbReference type="SMART" id="SM00134"/>
    </source>
</evidence>
<evidence type="ECO:0000256" key="5">
    <source>
        <dbReference type="ARBA" id="ARBA00022729"/>
    </source>
</evidence>
<dbReference type="InterPro" id="IPR056949">
    <property type="entry name" value="CD59"/>
</dbReference>
<evidence type="ECO:0000313" key="16">
    <source>
        <dbReference type="Proteomes" id="UP000694523"/>
    </source>
</evidence>
<dbReference type="Proteomes" id="UP000694523">
    <property type="component" value="Unplaced"/>
</dbReference>
<dbReference type="CDD" id="cd23554">
    <property type="entry name" value="TFP_LU_ECD_CD59"/>
    <property type="match status" value="1"/>
</dbReference>
<feature type="signal peptide" evidence="13">
    <location>
        <begin position="1"/>
        <end position="21"/>
    </location>
</feature>
<dbReference type="InterPro" id="IPR016054">
    <property type="entry name" value="LY6_UPA_recep-like"/>
</dbReference>
<name>A0A8C6X013_9GOBI</name>
<evidence type="ECO:0000256" key="8">
    <source>
        <dbReference type="ARBA" id="ARBA00023180"/>
    </source>
</evidence>
<keyword evidence="9" id="KW-0449">Lipoprotein</keyword>
<dbReference type="Gene3D" id="2.10.60.10">
    <property type="entry name" value="CD59"/>
    <property type="match status" value="1"/>
</dbReference>
<dbReference type="AlphaFoldDB" id="A0A8C6X013"/>
<evidence type="ECO:0000313" key="15">
    <source>
        <dbReference type="Ensembl" id="ENSNMLP00000044590.1"/>
    </source>
</evidence>
<comment type="subunit">
    <text evidence="2">Interacts with T-cell surface antigen CD2.</text>
</comment>
<evidence type="ECO:0000256" key="6">
    <source>
        <dbReference type="ARBA" id="ARBA00023136"/>
    </source>
</evidence>
<keyword evidence="8" id="KW-0325">Glycoprotein</keyword>
<dbReference type="PANTHER" id="PTHR10036:SF24">
    <property type="entry name" value="CD59 GLYCOPROTEIN"/>
    <property type="match status" value="1"/>
</dbReference>
<evidence type="ECO:0000256" key="12">
    <source>
        <dbReference type="ARBA" id="ARBA00031867"/>
    </source>
</evidence>
<evidence type="ECO:0000256" key="7">
    <source>
        <dbReference type="ARBA" id="ARBA00023157"/>
    </source>
</evidence>
<keyword evidence="6" id="KW-0472">Membrane</keyword>
<evidence type="ECO:0000256" key="3">
    <source>
        <dbReference type="ARBA" id="ARBA00015038"/>
    </source>
</evidence>
<dbReference type="SMART" id="SM00134">
    <property type="entry name" value="LU"/>
    <property type="match status" value="1"/>
</dbReference>
<keyword evidence="5 13" id="KW-0732">Signal</keyword>
<organism evidence="15 16">
    <name type="scientific">Neogobius melanostomus</name>
    <name type="common">round goby</name>
    <dbReference type="NCBI Taxonomy" id="47308"/>
    <lineage>
        <taxon>Eukaryota</taxon>
        <taxon>Metazoa</taxon>
        <taxon>Chordata</taxon>
        <taxon>Craniata</taxon>
        <taxon>Vertebrata</taxon>
        <taxon>Euteleostomi</taxon>
        <taxon>Actinopterygii</taxon>
        <taxon>Neopterygii</taxon>
        <taxon>Teleostei</taxon>
        <taxon>Neoteleostei</taxon>
        <taxon>Acanthomorphata</taxon>
        <taxon>Gobiaria</taxon>
        <taxon>Gobiiformes</taxon>
        <taxon>Gobioidei</taxon>
        <taxon>Gobiidae</taxon>
        <taxon>Benthophilinae</taxon>
        <taxon>Neogobiini</taxon>
        <taxon>Neogobius</taxon>
    </lineage>
</organism>
<proteinExistence type="predicted"/>
<dbReference type="PROSITE" id="PS00983">
    <property type="entry name" value="LY6_UPAR"/>
    <property type="match status" value="1"/>
</dbReference>
<comment type="subcellular location">
    <subcellularLocation>
        <location evidence="1">Membrane</location>
        <topology evidence="1">Lipid-anchor</topology>
        <topology evidence="1">GPI-anchor</topology>
    </subcellularLocation>
</comment>
<dbReference type="Ensembl" id="ENSNMLT00000049506.1">
    <property type="protein sequence ID" value="ENSNMLP00000044590.1"/>
    <property type="gene ID" value="ENSNMLG00000026990.1"/>
</dbReference>
<evidence type="ECO:0000256" key="2">
    <source>
        <dbReference type="ARBA" id="ARBA00011481"/>
    </source>
</evidence>
<dbReference type="SUPFAM" id="SSF57302">
    <property type="entry name" value="Snake toxin-like"/>
    <property type="match status" value="1"/>
</dbReference>
<protein>
    <recommendedName>
        <fullName evidence="3">CD59 glycoprotein</fullName>
    </recommendedName>
    <alternativeName>
        <fullName evidence="11">MAC-inhibitory protein</fullName>
    </alternativeName>
    <alternativeName>
        <fullName evidence="12">Membrane attack complex inhibition factor</fullName>
    </alternativeName>
    <alternativeName>
        <fullName evidence="10">Protectin</fullName>
    </alternativeName>
</protein>
<evidence type="ECO:0000256" key="11">
    <source>
        <dbReference type="ARBA" id="ARBA00031590"/>
    </source>
</evidence>
<sequence length="105" mass="11662">MKRSLLFCLIATFAFFDIGHCLQCYSCPNGSTEKCETKQECAGALNSCLKLKNDGVTYTSCVAYDACNFDALSLQYPLPQFKFSCCQSDLCNGPSFTERVKNFFG</sequence>
<evidence type="ECO:0000256" key="9">
    <source>
        <dbReference type="ARBA" id="ARBA00023288"/>
    </source>
</evidence>
<evidence type="ECO:0000256" key="10">
    <source>
        <dbReference type="ARBA" id="ARBA00029920"/>
    </source>
</evidence>
<dbReference type="PANTHER" id="PTHR10036">
    <property type="entry name" value="CD59 GLYCOPROTEIN"/>
    <property type="match status" value="1"/>
</dbReference>
<dbReference type="InterPro" id="IPR018363">
    <property type="entry name" value="CD59_antigen_CS"/>
</dbReference>
<accession>A0A8C6X013</accession>
<reference evidence="15" key="1">
    <citation type="submission" date="2025-08" db="UniProtKB">
        <authorList>
            <consortium name="Ensembl"/>
        </authorList>
    </citation>
    <scope>IDENTIFICATION</scope>
</reference>
<feature type="domain" description="UPAR/Ly6" evidence="14">
    <location>
        <begin position="22"/>
        <end position="99"/>
    </location>
</feature>
<keyword evidence="4" id="KW-0336">GPI-anchor</keyword>
<evidence type="ECO:0000256" key="1">
    <source>
        <dbReference type="ARBA" id="ARBA00004589"/>
    </source>
</evidence>